<proteinExistence type="predicted"/>
<protein>
    <submittedName>
        <fullName evidence="2">Uncharacterized protein</fullName>
    </submittedName>
</protein>
<dbReference type="EMBL" id="QGHF01000006">
    <property type="protein sequence ID" value="PWK96128.1"/>
    <property type="molecule type" value="Genomic_DNA"/>
</dbReference>
<organism evidence="2 3">
    <name type="scientific">Pantoea allii</name>
    <dbReference type="NCBI Taxonomy" id="574096"/>
    <lineage>
        <taxon>Bacteria</taxon>
        <taxon>Pseudomonadati</taxon>
        <taxon>Pseudomonadota</taxon>
        <taxon>Gammaproteobacteria</taxon>
        <taxon>Enterobacterales</taxon>
        <taxon>Erwiniaceae</taxon>
        <taxon>Pantoea</taxon>
    </lineage>
</organism>
<dbReference type="AlphaFoldDB" id="A0A2V2BF09"/>
<feature type="chain" id="PRO_5016171924" evidence="1">
    <location>
        <begin position="27"/>
        <end position="96"/>
    </location>
</feature>
<evidence type="ECO:0000313" key="2">
    <source>
        <dbReference type="EMBL" id="PWK96128.1"/>
    </source>
</evidence>
<gene>
    <name evidence="2" type="ORF">C7431_10649</name>
</gene>
<evidence type="ECO:0000256" key="1">
    <source>
        <dbReference type="SAM" id="SignalP"/>
    </source>
</evidence>
<dbReference type="Proteomes" id="UP000245981">
    <property type="component" value="Unassembled WGS sequence"/>
</dbReference>
<accession>A0A2V2BF09</accession>
<reference evidence="2 3" key="1">
    <citation type="submission" date="2018-05" db="EMBL/GenBank/DDBJ databases">
        <title>Genomic Encyclopedia of Type Strains, Phase IV (KMG-V): Genome sequencing to study the core and pangenomes of soil and plant-associated prokaryotes.</title>
        <authorList>
            <person name="Whitman W."/>
        </authorList>
    </citation>
    <scope>NUCLEOTIDE SEQUENCE [LARGE SCALE GENOMIC DNA]</scope>
    <source>
        <strain evidence="2 3">PNA 200-10</strain>
    </source>
</reference>
<evidence type="ECO:0000313" key="3">
    <source>
        <dbReference type="Proteomes" id="UP000245981"/>
    </source>
</evidence>
<comment type="caution">
    <text evidence="2">The sequence shown here is derived from an EMBL/GenBank/DDBJ whole genome shotgun (WGS) entry which is preliminary data.</text>
</comment>
<name>A0A2V2BF09_9GAMM</name>
<keyword evidence="1" id="KW-0732">Signal</keyword>
<feature type="signal peptide" evidence="1">
    <location>
        <begin position="1"/>
        <end position="26"/>
    </location>
</feature>
<sequence length="96" mass="10649">MTPRNLIKLNFCVLFLLLFATGLNPATVLSQHPYMTVQGKSVIATPFRPVKTLSRSAGRTAQKTLWEAVATHALACRGGRATRLLYKAALRRLREP</sequence>
<dbReference type="OrthoDB" id="9980627at2"/>